<name>D8JAV7_HALJB</name>
<dbReference type="EMBL" id="CP002062">
    <property type="protein sequence ID" value="ADJ14829.1"/>
    <property type="molecule type" value="Genomic_DNA"/>
</dbReference>
<evidence type="ECO:0000313" key="1">
    <source>
        <dbReference type="EMBL" id="ADJ14829.1"/>
    </source>
</evidence>
<gene>
    <name evidence="1" type="ordered locus">HacjB3_07220</name>
</gene>
<reference evidence="1 2" key="1">
    <citation type="journal article" date="2010" name="J. Bacteriol.">
        <title>Complete genome sequence of Halalkalicoccus jeotgali B3(T), an extremely halophilic archaeon.</title>
        <authorList>
            <person name="Roh S.W."/>
            <person name="Nam Y.D."/>
            <person name="Nam S.H."/>
            <person name="Choi S.H."/>
            <person name="Park H.S."/>
            <person name="Bae J.W."/>
        </authorList>
    </citation>
    <scope>NUCLEOTIDE SEQUENCE [LARGE SCALE GENOMIC DNA]</scope>
    <source>
        <strain evidence="2">DSM 18796 / CECT 7217 / JCM 14584 / KCTC 4019 / B3</strain>
    </source>
</reference>
<dbReference type="AlphaFoldDB" id="D8JAV7"/>
<evidence type="ECO:0000313" key="2">
    <source>
        <dbReference type="Proteomes" id="UP000000390"/>
    </source>
</evidence>
<sequence>MNDNPVTEFKITRFVPTPNVLSGAAEKIDQRTELNMMMVDYSVDNRESVSSILTMSAALARNE</sequence>
<dbReference type="KEGG" id="hje:HacjB3_07220"/>
<organism evidence="1 2">
    <name type="scientific">Halalkalicoccus jeotgali (strain DSM 18796 / CECT 7217 / JCM 14584 / KCTC 4019 / B3)</name>
    <dbReference type="NCBI Taxonomy" id="795797"/>
    <lineage>
        <taxon>Archaea</taxon>
        <taxon>Methanobacteriati</taxon>
        <taxon>Methanobacteriota</taxon>
        <taxon>Stenosarchaea group</taxon>
        <taxon>Halobacteria</taxon>
        <taxon>Halobacteriales</taxon>
        <taxon>Halococcaceae</taxon>
        <taxon>Halalkalicoccus</taxon>
    </lineage>
</organism>
<proteinExistence type="predicted"/>
<dbReference type="Proteomes" id="UP000000390">
    <property type="component" value="Chromosome"/>
</dbReference>
<dbReference type="HOGENOM" id="CLU_2874965_0_0_2"/>
<accession>D8JAV7</accession>
<protein>
    <submittedName>
        <fullName evidence="1">Uncharacterized protein</fullName>
    </submittedName>
</protein>